<name>A0A1H7S2J0_9BACT</name>
<dbReference type="EMBL" id="FOBB01000002">
    <property type="protein sequence ID" value="SEL66772.1"/>
    <property type="molecule type" value="Genomic_DNA"/>
</dbReference>
<protein>
    <submittedName>
        <fullName evidence="1">Uncharacterized protein</fullName>
    </submittedName>
</protein>
<gene>
    <name evidence="1" type="ORF">SAMN04488505_102803</name>
</gene>
<evidence type="ECO:0000313" key="1">
    <source>
        <dbReference type="EMBL" id="SEL66772.1"/>
    </source>
</evidence>
<proteinExistence type="predicted"/>
<dbReference type="AlphaFoldDB" id="A0A1H7S2J0"/>
<keyword evidence="2" id="KW-1185">Reference proteome</keyword>
<sequence length="109" mass="12878">MASSFQLSALRFMLKWHAPCSTFYMEKHIITIVLNDKPYQLFISIDHQEEEVTYRVEPGADEGQLDNIIPERLEFRSNGHIKFDDRLKTVESEQIARLIWQEILDKLNP</sequence>
<dbReference type="Proteomes" id="UP000198984">
    <property type="component" value="Unassembled WGS sequence"/>
</dbReference>
<dbReference type="STRING" id="573321.SAMN04488505_102803"/>
<accession>A0A1H7S2J0</accession>
<evidence type="ECO:0000313" key="2">
    <source>
        <dbReference type="Proteomes" id="UP000198984"/>
    </source>
</evidence>
<organism evidence="1 2">
    <name type="scientific">Chitinophaga rupis</name>
    <dbReference type="NCBI Taxonomy" id="573321"/>
    <lineage>
        <taxon>Bacteria</taxon>
        <taxon>Pseudomonadati</taxon>
        <taxon>Bacteroidota</taxon>
        <taxon>Chitinophagia</taxon>
        <taxon>Chitinophagales</taxon>
        <taxon>Chitinophagaceae</taxon>
        <taxon>Chitinophaga</taxon>
    </lineage>
</organism>
<reference evidence="1 2" key="1">
    <citation type="submission" date="2016-10" db="EMBL/GenBank/DDBJ databases">
        <authorList>
            <person name="de Groot N.N."/>
        </authorList>
    </citation>
    <scope>NUCLEOTIDE SEQUENCE [LARGE SCALE GENOMIC DNA]</scope>
    <source>
        <strain evidence="1 2">DSM 21039</strain>
    </source>
</reference>